<protein>
    <recommendedName>
        <fullName evidence="3">Four helix bundle protein</fullName>
    </recommendedName>
</protein>
<organism evidence="1 2">
    <name type="scientific">Faecalibacterium prausnitzii</name>
    <dbReference type="NCBI Taxonomy" id="853"/>
    <lineage>
        <taxon>Bacteria</taxon>
        <taxon>Bacillati</taxon>
        <taxon>Bacillota</taxon>
        <taxon>Clostridia</taxon>
        <taxon>Eubacteriales</taxon>
        <taxon>Oscillospiraceae</taxon>
        <taxon>Faecalibacterium</taxon>
    </lineage>
</organism>
<sequence length="136" mass="15864">MAMRKDQIPDNKFTLPLDARELALYTRQITKNAKVFDLEIDASLPGQLRATADRIFFDIFGANDLRLDKPNEREERFKLQRHAVRLCTVLLAEIDMAKASYHLSGKRCSFWGNTVRDIRQRCRDWHESDAKRAKAL</sequence>
<accession>A0A844DBN8</accession>
<reference evidence="1 2" key="1">
    <citation type="journal article" date="2019" name="Nat. Med.">
        <title>A library of human gut bacterial isolates paired with longitudinal multiomics data enables mechanistic microbiome research.</title>
        <authorList>
            <person name="Poyet M."/>
            <person name="Groussin M."/>
            <person name="Gibbons S.M."/>
            <person name="Avila-Pacheco J."/>
            <person name="Jiang X."/>
            <person name="Kearney S.M."/>
            <person name="Perrotta A.R."/>
            <person name="Berdy B."/>
            <person name="Zhao S."/>
            <person name="Lieberman T.D."/>
            <person name="Swanson P.K."/>
            <person name="Smith M."/>
            <person name="Roesemann S."/>
            <person name="Alexander J.E."/>
            <person name="Rich S.A."/>
            <person name="Livny J."/>
            <person name="Vlamakis H."/>
            <person name="Clish C."/>
            <person name="Bullock K."/>
            <person name="Deik A."/>
            <person name="Scott J."/>
            <person name="Pierce K.A."/>
            <person name="Xavier R.J."/>
            <person name="Alm E.J."/>
        </authorList>
    </citation>
    <scope>NUCLEOTIDE SEQUENCE [LARGE SCALE GENOMIC DNA]</scope>
    <source>
        <strain evidence="1 2">BIOML-B1</strain>
    </source>
</reference>
<evidence type="ECO:0000313" key="1">
    <source>
        <dbReference type="EMBL" id="MSC50384.1"/>
    </source>
</evidence>
<proteinExistence type="predicted"/>
<dbReference type="Proteomes" id="UP000462091">
    <property type="component" value="Unassembled WGS sequence"/>
</dbReference>
<evidence type="ECO:0000313" key="2">
    <source>
        <dbReference type="Proteomes" id="UP000462091"/>
    </source>
</evidence>
<gene>
    <name evidence="1" type="ORF">GKE10_00350</name>
</gene>
<dbReference type="EMBL" id="WKQM01000001">
    <property type="protein sequence ID" value="MSC50384.1"/>
    <property type="molecule type" value="Genomic_DNA"/>
</dbReference>
<dbReference type="RefSeq" id="WP_154265298.1">
    <property type="nucleotide sequence ID" value="NZ_WKQM01000001.1"/>
</dbReference>
<name>A0A844DBN8_9FIRM</name>
<dbReference type="AlphaFoldDB" id="A0A844DBN8"/>
<comment type="caution">
    <text evidence="1">The sequence shown here is derived from an EMBL/GenBank/DDBJ whole genome shotgun (WGS) entry which is preliminary data.</text>
</comment>
<evidence type="ECO:0008006" key="3">
    <source>
        <dbReference type="Google" id="ProtNLM"/>
    </source>
</evidence>